<proteinExistence type="predicted"/>
<dbReference type="OrthoDB" id="1737613at2759"/>
<dbReference type="Proteomes" id="UP001152797">
    <property type="component" value="Unassembled WGS sequence"/>
</dbReference>
<comment type="catalytic activity">
    <reaction evidence="1">
        <text>3-hydroxy-2-methylpropanoyl-CoA + H2O = 3-hydroxy-2-methylpropanoate + CoA + H(+)</text>
        <dbReference type="Rhea" id="RHEA:20888"/>
        <dbReference type="ChEBI" id="CHEBI:11805"/>
        <dbReference type="ChEBI" id="CHEBI:15377"/>
        <dbReference type="ChEBI" id="CHEBI:15378"/>
        <dbReference type="ChEBI" id="CHEBI:57287"/>
        <dbReference type="ChEBI" id="CHEBI:57340"/>
        <dbReference type="EC" id="3.1.2.4"/>
    </reaction>
</comment>
<evidence type="ECO:0000313" key="5">
    <source>
        <dbReference type="EMBL" id="CAI4016001.1"/>
    </source>
</evidence>
<keyword evidence="3" id="KW-0378">Hydrolase</keyword>
<dbReference type="InterPro" id="IPR029045">
    <property type="entry name" value="ClpP/crotonase-like_dom_sf"/>
</dbReference>
<name>A0A9P1GJA2_9DINO</name>
<sequence length="403" mass="44393">MPKETSTRFSPDAGACEITLNRPAKLNALNLDMIRCLHRALDQVDEKTGKVGCLIMAGSGGKSFCAGGDVQMIREEGLRGGSLPADFFFEEYGVMFRLATLFERTGCCQVSLLDGITMGGGVGLSTHGPFRIVTEKTRFAAMPEMAIGLFPDVGATHLLSHLKAGSNVGRFLAMTGTNLAAWDCLRAGVGTHFVPSSCVPKLRKALLSRFKSKLIGQEAMKLCQEIIKEIAAGRQASSADCVLADDNVEVINRCFSAPSVEEIISRLKTETGDFAVLTLQKMFQSCSPTSCKVTLRAMQQAATMSIGPVLQMEYRLSQRFTTRPQPMSDFFEGIRAVLVEKDRRQKWNPSWDALHEITEEKVDMFFSPLEEGHRCGELPTEDLWAFCQEKRAPFPEVELKSKL</sequence>
<accession>A0A9P1GJA2</accession>
<dbReference type="EMBL" id="CAMXCT020006561">
    <property type="protein sequence ID" value="CAL1169376.1"/>
    <property type="molecule type" value="Genomic_DNA"/>
</dbReference>
<dbReference type="EC" id="3.1.2.4" evidence="2"/>
<evidence type="ECO:0000313" key="7">
    <source>
        <dbReference type="Proteomes" id="UP001152797"/>
    </source>
</evidence>
<gene>
    <name evidence="5" type="ORF">C1SCF055_LOCUS40784</name>
</gene>
<dbReference type="PANTHER" id="PTHR43176">
    <property type="entry name" value="3-HYDROXYISOBUTYRYL-COA HYDROLASE-RELATED"/>
    <property type="match status" value="1"/>
</dbReference>
<reference evidence="6" key="2">
    <citation type="submission" date="2024-04" db="EMBL/GenBank/DDBJ databases">
        <authorList>
            <person name="Chen Y."/>
            <person name="Shah S."/>
            <person name="Dougan E. K."/>
            <person name="Thang M."/>
            <person name="Chan C."/>
        </authorList>
    </citation>
    <scope>NUCLEOTIDE SEQUENCE [LARGE SCALE GENOMIC DNA]</scope>
</reference>
<dbReference type="SUPFAM" id="SSF52096">
    <property type="entry name" value="ClpP/crotonase"/>
    <property type="match status" value="1"/>
</dbReference>
<comment type="caution">
    <text evidence="5">The sequence shown here is derived from an EMBL/GenBank/DDBJ whole genome shotgun (WGS) entry which is preliminary data.</text>
</comment>
<evidence type="ECO:0000259" key="4">
    <source>
        <dbReference type="Pfam" id="PF16113"/>
    </source>
</evidence>
<dbReference type="CDD" id="cd06558">
    <property type="entry name" value="crotonase-like"/>
    <property type="match status" value="1"/>
</dbReference>
<dbReference type="EMBL" id="CAMXCT030006561">
    <property type="protein sequence ID" value="CAL4803313.1"/>
    <property type="molecule type" value="Genomic_DNA"/>
</dbReference>
<dbReference type="GO" id="GO:0006574">
    <property type="term" value="P:L-valine catabolic process"/>
    <property type="evidence" value="ECO:0007669"/>
    <property type="project" value="TreeGrafter"/>
</dbReference>
<evidence type="ECO:0000256" key="1">
    <source>
        <dbReference type="ARBA" id="ARBA00001709"/>
    </source>
</evidence>
<dbReference type="InterPro" id="IPR032259">
    <property type="entry name" value="HIBYL-CoA-H"/>
</dbReference>
<dbReference type="InterPro" id="IPR045004">
    <property type="entry name" value="ECH_dom"/>
</dbReference>
<dbReference type="Pfam" id="PF16113">
    <property type="entry name" value="ECH_2"/>
    <property type="match status" value="1"/>
</dbReference>
<protein>
    <recommendedName>
        <fullName evidence="2">3-hydroxyisobutyryl-CoA hydrolase</fullName>
        <ecNumber evidence="2">3.1.2.4</ecNumber>
    </recommendedName>
</protein>
<organism evidence="5">
    <name type="scientific">Cladocopium goreaui</name>
    <dbReference type="NCBI Taxonomy" id="2562237"/>
    <lineage>
        <taxon>Eukaryota</taxon>
        <taxon>Sar</taxon>
        <taxon>Alveolata</taxon>
        <taxon>Dinophyceae</taxon>
        <taxon>Suessiales</taxon>
        <taxon>Symbiodiniaceae</taxon>
        <taxon>Cladocopium</taxon>
    </lineage>
</organism>
<dbReference type="GO" id="GO:0003860">
    <property type="term" value="F:3-hydroxyisobutyryl-CoA hydrolase activity"/>
    <property type="evidence" value="ECO:0007669"/>
    <property type="project" value="UniProtKB-EC"/>
</dbReference>
<dbReference type="PANTHER" id="PTHR43176:SF3">
    <property type="entry name" value="3-HYDROXYISOBUTYRYL-COA HYDROLASE, MITOCHONDRIAL"/>
    <property type="match status" value="1"/>
</dbReference>
<feature type="domain" description="Enoyl-CoA hydratase/isomerase" evidence="4">
    <location>
        <begin position="17"/>
        <end position="366"/>
    </location>
</feature>
<dbReference type="Gene3D" id="3.90.226.10">
    <property type="entry name" value="2-enoyl-CoA Hydratase, Chain A, domain 1"/>
    <property type="match status" value="1"/>
</dbReference>
<evidence type="ECO:0000313" key="6">
    <source>
        <dbReference type="EMBL" id="CAL1169376.1"/>
    </source>
</evidence>
<evidence type="ECO:0000256" key="2">
    <source>
        <dbReference type="ARBA" id="ARBA00011915"/>
    </source>
</evidence>
<dbReference type="NCBIfam" id="NF004127">
    <property type="entry name" value="PRK05617.1"/>
    <property type="match status" value="1"/>
</dbReference>
<dbReference type="EMBL" id="CAMXCT010006561">
    <property type="protein sequence ID" value="CAI4016001.1"/>
    <property type="molecule type" value="Genomic_DNA"/>
</dbReference>
<keyword evidence="7" id="KW-1185">Reference proteome</keyword>
<evidence type="ECO:0000256" key="3">
    <source>
        <dbReference type="ARBA" id="ARBA00022801"/>
    </source>
</evidence>
<reference evidence="5" key="1">
    <citation type="submission" date="2022-10" db="EMBL/GenBank/DDBJ databases">
        <authorList>
            <person name="Chen Y."/>
            <person name="Dougan E. K."/>
            <person name="Chan C."/>
            <person name="Rhodes N."/>
            <person name="Thang M."/>
        </authorList>
    </citation>
    <scope>NUCLEOTIDE SEQUENCE</scope>
</reference>
<dbReference type="AlphaFoldDB" id="A0A9P1GJA2"/>